<dbReference type="VEuPathDB" id="TriTrypDB:ADEAN_000610400"/>
<evidence type="ECO:0000313" key="2">
    <source>
        <dbReference type="Proteomes" id="UP000515908"/>
    </source>
</evidence>
<organism evidence="1 2">
    <name type="scientific">Angomonas deanei</name>
    <dbReference type="NCBI Taxonomy" id="59799"/>
    <lineage>
        <taxon>Eukaryota</taxon>
        <taxon>Discoba</taxon>
        <taxon>Euglenozoa</taxon>
        <taxon>Kinetoplastea</taxon>
        <taxon>Metakinetoplastina</taxon>
        <taxon>Trypanosomatida</taxon>
        <taxon>Trypanosomatidae</taxon>
        <taxon>Strigomonadinae</taxon>
        <taxon>Angomonas</taxon>
    </lineage>
</organism>
<keyword evidence="2" id="KW-1185">Reference proteome</keyword>
<proteinExistence type="predicted"/>
<dbReference type="OrthoDB" id="242561at2759"/>
<reference evidence="1 2" key="1">
    <citation type="submission" date="2020-08" db="EMBL/GenBank/DDBJ databases">
        <authorList>
            <person name="Newling K."/>
            <person name="Davey J."/>
            <person name="Forrester S."/>
        </authorList>
    </citation>
    <scope>NUCLEOTIDE SEQUENCE [LARGE SCALE GENOMIC DNA]</scope>
    <source>
        <strain evidence="2">Crithidia deanei Carvalho (ATCC PRA-265)</strain>
    </source>
</reference>
<dbReference type="Proteomes" id="UP000515908">
    <property type="component" value="Chromosome 11"/>
</dbReference>
<dbReference type="EMBL" id="LR877155">
    <property type="protein sequence ID" value="CAD2218613.1"/>
    <property type="molecule type" value="Genomic_DNA"/>
</dbReference>
<protein>
    <submittedName>
        <fullName evidence="1">Uncharacterized protein</fullName>
    </submittedName>
</protein>
<accession>A0A7G2CJ14</accession>
<gene>
    <name evidence="1" type="ORF">ADEAN_000610400</name>
</gene>
<dbReference type="AlphaFoldDB" id="A0A7G2CJ14"/>
<sequence length="388" mass="42716">MQDKECKPEKFKAFKRDSFMIPPKLEIQTLTENSARIRGPLFVCTPSFSLLPPTDPWAKEVLKTAHTDAYYKFLQEWSTNTPDEHQKDRFICVFSRGTSSEGETTTALVESIVRACDKDIPVLCATGPFLSREWAAAEEKKAVSGISLSFAVHGTPPEPQQAAKLQADLEHLFCRENVAFLKEKDSATLLSLCSASALLCAFGAGLVSNVYAGGGGVSALQSYSQNALLATQELVNGVLSRPPGTPLPVWASSVLYLACHSHASKEFIFGRQLDFHFKKNDALRAVFSGATHAHLSATVDGVYSLLKTHHVDSPFFDILMDAFNTHIRASKAGEWLVKEGCVLPNEAVESELFRRIREVDEAVHSGDNKKYDAARNKMESTFPDSVVR</sequence>
<evidence type="ECO:0000313" key="1">
    <source>
        <dbReference type="EMBL" id="CAD2218613.1"/>
    </source>
</evidence>
<name>A0A7G2CJ14_9TRYP</name>